<evidence type="ECO:0000313" key="4">
    <source>
        <dbReference type="EMBL" id="CAG9323963.1"/>
    </source>
</evidence>
<proteinExistence type="predicted"/>
<keyword evidence="2" id="KW-0472">Membrane</keyword>
<dbReference type="InterPro" id="IPR057352">
    <property type="entry name" value="TPR_TmcB/C"/>
</dbReference>
<reference evidence="4" key="1">
    <citation type="submission" date="2021-09" db="EMBL/GenBank/DDBJ databases">
        <authorList>
            <consortium name="AG Swart"/>
            <person name="Singh M."/>
            <person name="Singh A."/>
            <person name="Seah K."/>
            <person name="Emmerich C."/>
        </authorList>
    </citation>
    <scope>NUCLEOTIDE SEQUENCE</scope>
    <source>
        <strain evidence="4">ATCC30299</strain>
    </source>
</reference>
<dbReference type="Pfam" id="PF25474">
    <property type="entry name" value="TPR_TmcB"/>
    <property type="match status" value="1"/>
</dbReference>
<keyword evidence="5" id="KW-1185">Reference proteome</keyword>
<feature type="compositionally biased region" description="Polar residues" evidence="1">
    <location>
        <begin position="824"/>
        <end position="835"/>
    </location>
</feature>
<protein>
    <recommendedName>
        <fullName evidence="3">TmcB/TmcC TPR repeats domain-containing protein</fullName>
    </recommendedName>
</protein>
<comment type="caution">
    <text evidence="4">The sequence shown here is derived from an EMBL/GenBank/DDBJ whole genome shotgun (WGS) entry which is preliminary data.</text>
</comment>
<feature type="region of interest" description="Disordered" evidence="1">
    <location>
        <begin position="821"/>
        <end position="848"/>
    </location>
</feature>
<dbReference type="EMBL" id="CAJZBQ010000035">
    <property type="protein sequence ID" value="CAG9323963.1"/>
    <property type="molecule type" value="Genomic_DNA"/>
</dbReference>
<accession>A0AAU9JCH6</accession>
<keyword evidence="2" id="KW-0812">Transmembrane</keyword>
<dbReference type="PANTHER" id="PTHR31600:SF2">
    <property type="entry name" value="GAMETE ENRICHED GENE 10 PROTEIN-RELATED"/>
    <property type="match status" value="1"/>
</dbReference>
<gene>
    <name evidence="4" type="ORF">BSTOLATCC_MIC34993</name>
</gene>
<feature type="domain" description="TmcB/TmcC TPR repeats" evidence="3">
    <location>
        <begin position="443"/>
        <end position="548"/>
    </location>
</feature>
<feature type="transmembrane region" description="Helical" evidence="2">
    <location>
        <begin position="1336"/>
        <end position="1359"/>
    </location>
</feature>
<organism evidence="4 5">
    <name type="scientific">Blepharisma stoltei</name>
    <dbReference type="NCBI Taxonomy" id="1481888"/>
    <lineage>
        <taxon>Eukaryota</taxon>
        <taxon>Sar</taxon>
        <taxon>Alveolata</taxon>
        <taxon>Ciliophora</taxon>
        <taxon>Postciliodesmatophora</taxon>
        <taxon>Heterotrichea</taxon>
        <taxon>Heterotrichida</taxon>
        <taxon>Blepharismidae</taxon>
        <taxon>Blepharisma</taxon>
    </lineage>
</organism>
<dbReference type="InterPro" id="IPR052994">
    <property type="entry name" value="Tiny_macrocysts_regulators"/>
</dbReference>
<feature type="transmembrane region" description="Helical" evidence="2">
    <location>
        <begin position="292"/>
        <end position="312"/>
    </location>
</feature>
<dbReference type="Proteomes" id="UP001162131">
    <property type="component" value="Unassembled WGS sequence"/>
</dbReference>
<evidence type="ECO:0000259" key="3">
    <source>
        <dbReference type="Pfam" id="PF25474"/>
    </source>
</evidence>
<feature type="transmembrane region" description="Helical" evidence="2">
    <location>
        <begin position="318"/>
        <end position="340"/>
    </location>
</feature>
<evidence type="ECO:0000313" key="5">
    <source>
        <dbReference type="Proteomes" id="UP001162131"/>
    </source>
</evidence>
<feature type="transmembrane region" description="Helical" evidence="2">
    <location>
        <begin position="1063"/>
        <end position="1085"/>
    </location>
</feature>
<feature type="transmembrane region" description="Helical" evidence="2">
    <location>
        <begin position="1147"/>
        <end position="1170"/>
    </location>
</feature>
<feature type="transmembrane region" description="Helical" evidence="2">
    <location>
        <begin position="196"/>
        <end position="217"/>
    </location>
</feature>
<keyword evidence="2" id="KW-1133">Transmembrane helix</keyword>
<feature type="transmembrane region" description="Helical" evidence="2">
    <location>
        <begin position="147"/>
        <end position="168"/>
    </location>
</feature>
<feature type="transmembrane region" description="Helical" evidence="2">
    <location>
        <begin position="110"/>
        <end position="135"/>
    </location>
</feature>
<evidence type="ECO:0000256" key="2">
    <source>
        <dbReference type="SAM" id="Phobius"/>
    </source>
</evidence>
<feature type="transmembrane region" description="Helical" evidence="2">
    <location>
        <begin position="238"/>
        <end position="256"/>
    </location>
</feature>
<evidence type="ECO:0000256" key="1">
    <source>
        <dbReference type="SAM" id="MobiDB-lite"/>
    </source>
</evidence>
<feature type="transmembrane region" description="Helical" evidence="2">
    <location>
        <begin position="871"/>
        <end position="895"/>
    </location>
</feature>
<dbReference type="PANTHER" id="PTHR31600">
    <property type="entry name" value="TINY MACROCYSTS PROTEIN B-RELATED"/>
    <property type="match status" value="1"/>
</dbReference>
<sequence>MIDFEAEIGEASSLNKKNYGRKEEKPILNAIFEFFSILYYQKSYLGLTLPQQKVKIAIEVSLWCLQMTSLLWIPNLQIEDWKENMIMWRIIGYLKIDNTCSALGIADTCLYILMACVFAVFFGMFALVLVLYYSISLPAIIFSVFKRLICIWLNILYIPSLELFTIFLKYNFSQQKNVLEYEENDNSANFKISSPIQALSFIAIIVNFLIFFLYSMLSGEIRHCTAKSIVKAKAHSKIEIHAAIFTFAFPILYSIFADNYIIHLQILALISSAFLLAETITFLPYFSEYCSILVIIRFFTVTLMSFLFIFGYCVDNSLFITLFAIILFPISIVFIIIYALKLQRKLSKNIPDNISGIKSQYNLEKSLRYALCSGNVENKNEIIRIFENFFMSKSLDRDKLQVIWVTNYCLFTLKNEALAKIKLSKIKYTSGWNLEEKYQEYLCNKIIMESDSNESVSYENYYHKIHQIKQQDRKLCINLSVFWEEVTCKKPSFSKLIKSLNSINDGITFLNTEYKQLTTKYDNSRDALGLYFLYMRNILHDYDNSDKLNYKLRFFDRIFSSITNEAQNLSCFNSNNGILLISNEEKNFGEILFASSRAAEIFKLSTHGIVGNNINHFIPEPYNQKTVDTMSEMVHFSSITEIYFNDGCFFITPRNFLLECIGKASITSINNVIATILVFRLNKSTHQVALISEDGEIYSYTEDFPSLIGHDNLVGANIKSLFPDLEEINFQPLVPYNLSGFKNEMILVMCYTEFYNIKIPYVLLINDPDEILKWKDEKWRQQDNLQEENFVRPTPLSFHMFRSSPSEENSLLMSKEMLDPKSDCLSNPDETTKLASNHAKGKNDDEKSQTESSSLSVFLHMMKISSRAIDALHIVFVILIVVVLATNLAVLFYAFNGIGIVRDISLPKTIGDIGKAFQQLGVLSRLLYMLNGLEGIDSVLQLCFNRFQENVVALDNLYINAASNLTDWKSCSGTSIFTEKNINLWKIDDGMYTVKTTLMDTIGQFVQSGYEFITKYNNGGNFYKETAFFAINGYGESFKYCYDSLCDVISCKKSAISDFRTEIYILLVLGIIVLSIGIVIMVPFCNSAIKTENILWNNIRKYATKNYLELKQSCILRLNSVHNQHETVIFNGNRSKNLLSFRSYWKYIWRVTLFLIATSIFCIINITYFYQKCADYLYYRPEVTKQLITSQVLFTNFNIWITEAAMQTPGFSLADMLPLGSPFSNAILNLDEIIAQIKSSQLTFRKSKHSEILPRSLKKQFFEKDSCEIKEHNFGVFSGGEISIFDGLLVSRLQGDAVDVWLALMVSLQELDTDYNELIEKYNQYSQSVIDDQMSVIIGVLAIFIVISIVMYFGVYLIFFRNEKKYLQKINSMLQIMPEKVINIRDI</sequence>
<name>A0AAU9JCH6_9CILI</name>
<feature type="transmembrane region" description="Helical" evidence="2">
    <location>
        <begin position="262"/>
        <end position="285"/>
    </location>
</feature>